<dbReference type="Proteomes" id="UP000199501">
    <property type="component" value="Unassembled WGS sequence"/>
</dbReference>
<reference evidence="2" key="1">
    <citation type="submission" date="2016-10" db="EMBL/GenBank/DDBJ databases">
        <authorList>
            <person name="Varghese N."/>
            <person name="Submissions S."/>
        </authorList>
    </citation>
    <scope>NUCLEOTIDE SEQUENCE [LARGE SCALE GENOMIC DNA]</scope>
    <source>
        <strain evidence="2">IBRC-M 10403</strain>
    </source>
</reference>
<evidence type="ECO:0000313" key="2">
    <source>
        <dbReference type="Proteomes" id="UP000199501"/>
    </source>
</evidence>
<evidence type="ECO:0000313" key="1">
    <source>
        <dbReference type="EMBL" id="SDD03223.1"/>
    </source>
</evidence>
<keyword evidence="2" id="KW-1185">Reference proteome</keyword>
<dbReference type="STRING" id="1271860.SAMN05216174_106318"/>
<sequence>MIGDPYVVQTDQVLLRIYRRMKVTYICRNAEMVDMRAAFVANEVSAEERRAAIARYEAWKVRAEGFRCLLTRDGENIISLDEAVRRGFWKMSRIEKGQISDYTGLTALLASEQSTQRAGARGHRSCEVA</sequence>
<organism evidence="1 2">
    <name type="scientific">Actinokineospora iranica</name>
    <dbReference type="NCBI Taxonomy" id="1271860"/>
    <lineage>
        <taxon>Bacteria</taxon>
        <taxon>Bacillati</taxon>
        <taxon>Actinomycetota</taxon>
        <taxon>Actinomycetes</taxon>
        <taxon>Pseudonocardiales</taxon>
        <taxon>Pseudonocardiaceae</taxon>
        <taxon>Actinokineospora</taxon>
    </lineage>
</organism>
<dbReference type="EMBL" id="FMZZ01000006">
    <property type="protein sequence ID" value="SDD03223.1"/>
    <property type="molecule type" value="Genomic_DNA"/>
</dbReference>
<proteinExistence type="predicted"/>
<name>A0A1G6RFR3_9PSEU</name>
<protein>
    <submittedName>
        <fullName evidence="1">Uncharacterized protein</fullName>
    </submittedName>
</protein>
<gene>
    <name evidence="1" type="ORF">SAMN05216174_106318</name>
</gene>
<dbReference type="AlphaFoldDB" id="A0A1G6RFR3"/>
<accession>A0A1G6RFR3</accession>